<evidence type="ECO:0000313" key="2">
    <source>
        <dbReference type="Proteomes" id="UP000821865"/>
    </source>
</evidence>
<keyword evidence="2" id="KW-1185">Reference proteome</keyword>
<proteinExistence type="predicted"/>
<gene>
    <name evidence="1" type="ORF">HPB49_011366</name>
</gene>
<name>A0ACB8C396_DERSI</name>
<protein>
    <submittedName>
        <fullName evidence="1">Uncharacterized protein</fullName>
    </submittedName>
</protein>
<sequence length="121" mass="13839">MDLKKQDISNIQVTLDDTPNRRVNKIEILGLNISDNGSNAETIELIRTAILNTSSLIKRISNHHRGMRDADTRRLVQAFCLCRITYSISYLYVTPTETEQLNRLIRTAYKTPLHLPKSTPT</sequence>
<dbReference type="Proteomes" id="UP000821865">
    <property type="component" value="Chromosome 9"/>
</dbReference>
<dbReference type="EMBL" id="CM023478">
    <property type="protein sequence ID" value="KAH7933308.1"/>
    <property type="molecule type" value="Genomic_DNA"/>
</dbReference>
<reference evidence="1" key="1">
    <citation type="submission" date="2020-05" db="EMBL/GenBank/DDBJ databases">
        <title>Large-scale comparative analyses of tick genomes elucidate their genetic diversity and vector capacities.</title>
        <authorList>
            <person name="Jia N."/>
            <person name="Wang J."/>
            <person name="Shi W."/>
            <person name="Du L."/>
            <person name="Sun Y."/>
            <person name="Zhan W."/>
            <person name="Jiang J."/>
            <person name="Wang Q."/>
            <person name="Zhang B."/>
            <person name="Ji P."/>
            <person name="Sakyi L.B."/>
            <person name="Cui X."/>
            <person name="Yuan T."/>
            <person name="Jiang B."/>
            <person name="Yang W."/>
            <person name="Lam T.T.-Y."/>
            <person name="Chang Q."/>
            <person name="Ding S."/>
            <person name="Wang X."/>
            <person name="Zhu J."/>
            <person name="Ruan X."/>
            <person name="Zhao L."/>
            <person name="Wei J."/>
            <person name="Que T."/>
            <person name="Du C."/>
            <person name="Cheng J."/>
            <person name="Dai P."/>
            <person name="Han X."/>
            <person name="Huang E."/>
            <person name="Gao Y."/>
            <person name="Liu J."/>
            <person name="Shao H."/>
            <person name="Ye R."/>
            <person name="Li L."/>
            <person name="Wei W."/>
            <person name="Wang X."/>
            <person name="Wang C."/>
            <person name="Yang T."/>
            <person name="Huo Q."/>
            <person name="Li W."/>
            <person name="Guo W."/>
            <person name="Chen H."/>
            <person name="Zhou L."/>
            <person name="Ni X."/>
            <person name="Tian J."/>
            <person name="Zhou Y."/>
            <person name="Sheng Y."/>
            <person name="Liu T."/>
            <person name="Pan Y."/>
            <person name="Xia L."/>
            <person name="Li J."/>
            <person name="Zhao F."/>
            <person name="Cao W."/>
        </authorList>
    </citation>
    <scope>NUCLEOTIDE SEQUENCE</scope>
    <source>
        <strain evidence="1">Dsil-2018</strain>
    </source>
</reference>
<accession>A0ACB8C396</accession>
<comment type="caution">
    <text evidence="1">The sequence shown here is derived from an EMBL/GenBank/DDBJ whole genome shotgun (WGS) entry which is preliminary data.</text>
</comment>
<organism evidence="1 2">
    <name type="scientific">Dermacentor silvarum</name>
    <name type="common">Tick</name>
    <dbReference type="NCBI Taxonomy" id="543639"/>
    <lineage>
        <taxon>Eukaryota</taxon>
        <taxon>Metazoa</taxon>
        <taxon>Ecdysozoa</taxon>
        <taxon>Arthropoda</taxon>
        <taxon>Chelicerata</taxon>
        <taxon>Arachnida</taxon>
        <taxon>Acari</taxon>
        <taxon>Parasitiformes</taxon>
        <taxon>Ixodida</taxon>
        <taxon>Ixodoidea</taxon>
        <taxon>Ixodidae</taxon>
        <taxon>Rhipicephalinae</taxon>
        <taxon>Dermacentor</taxon>
    </lineage>
</organism>
<evidence type="ECO:0000313" key="1">
    <source>
        <dbReference type="EMBL" id="KAH7933308.1"/>
    </source>
</evidence>